<name>A0A1U8AHX2_NELNU</name>
<evidence type="ECO:0000256" key="1">
    <source>
        <dbReference type="SAM" id="MobiDB-lite"/>
    </source>
</evidence>
<reference evidence="3" key="1">
    <citation type="submission" date="2025-08" db="UniProtKB">
        <authorList>
            <consortium name="RefSeq"/>
        </authorList>
    </citation>
    <scope>IDENTIFICATION</scope>
</reference>
<evidence type="ECO:0000313" key="2">
    <source>
        <dbReference type="Proteomes" id="UP000189703"/>
    </source>
</evidence>
<organism evidence="2 3">
    <name type="scientific">Nelumbo nucifera</name>
    <name type="common">Sacred lotus</name>
    <dbReference type="NCBI Taxonomy" id="4432"/>
    <lineage>
        <taxon>Eukaryota</taxon>
        <taxon>Viridiplantae</taxon>
        <taxon>Streptophyta</taxon>
        <taxon>Embryophyta</taxon>
        <taxon>Tracheophyta</taxon>
        <taxon>Spermatophyta</taxon>
        <taxon>Magnoliopsida</taxon>
        <taxon>Proteales</taxon>
        <taxon>Nelumbonaceae</taxon>
        <taxon>Nelumbo</taxon>
    </lineage>
</organism>
<evidence type="ECO:0000313" key="3">
    <source>
        <dbReference type="RefSeq" id="XP_010266763.1"/>
    </source>
</evidence>
<sequence>MDATSRGLCRQVQLREGPRNAPQEGKGDAHCGSGPKRRRDLRTPPALRGVRAQPEELERNQRSTAPAEDWPVTPLMPRDTEKYINAKEVQTQLRDEEERPDKRRRDTEERKPERSDRDHKRQDHRPDRRPRTPPPTYWNFTLLNMPRSEVLMQIRDRNYIRWPEKMKTQSNKRNREKYCEFHRDHGHDTKNCFDLRKHIEDLIRRGFIKSEIAARGESSSGRKKYARLCEIDNRGHKKKRGQTITFTDDDLQWVQTPHDDALVITVKVAKLEIRWILVDTGSSTDVLFEDAFEKFGINKECLTPVNTPLMGFSGESLLPTGRITLPLLIGDSDVTTRTMVDFTVVRCPSSYNAILGRPTLNALQAAVSTFHLAMKFPTE</sequence>
<dbReference type="RefSeq" id="XP_010266763.1">
    <property type="nucleotide sequence ID" value="XM_010268461.1"/>
</dbReference>
<accession>A0A1U8AHX2</accession>
<dbReference type="Gene3D" id="2.40.70.10">
    <property type="entry name" value="Acid Proteases"/>
    <property type="match status" value="1"/>
</dbReference>
<dbReference type="KEGG" id="nnu:104604198"/>
<dbReference type="GeneID" id="104604198"/>
<dbReference type="OrthoDB" id="2919534at2759"/>
<protein>
    <submittedName>
        <fullName evidence="3">Uncharacterized protein LOC104604198</fullName>
    </submittedName>
</protein>
<proteinExistence type="predicted"/>
<dbReference type="InterPro" id="IPR021109">
    <property type="entry name" value="Peptidase_aspartic_dom_sf"/>
</dbReference>
<feature type="compositionally biased region" description="Basic and acidic residues" evidence="1">
    <location>
        <begin position="93"/>
        <end position="130"/>
    </location>
</feature>
<gene>
    <name evidence="3" type="primary">LOC104604198</name>
</gene>
<dbReference type="eggNOG" id="KOG0017">
    <property type="taxonomic scope" value="Eukaryota"/>
</dbReference>
<dbReference type="PANTHER" id="PTHR33240">
    <property type="entry name" value="OS08G0508500 PROTEIN"/>
    <property type="match status" value="1"/>
</dbReference>
<dbReference type="CDD" id="cd00303">
    <property type="entry name" value="retropepsin_like"/>
    <property type="match status" value="1"/>
</dbReference>
<dbReference type="OMA" id="RIMINTG"/>
<dbReference type="InParanoid" id="A0A1U8AHX2"/>
<feature type="region of interest" description="Disordered" evidence="1">
    <location>
        <begin position="1"/>
        <end position="140"/>
    </location>
</feature>
<dbReference type="Proteomes" id="UP000189703">
    <property type="component" value="Unplaced"/>
</dbReference>
<dbReference type="SUPFAM" id="SSF50630">
    <property type="entry name" value="Acid proteases"/>
    <property type="match status" value="1"/>
</dbReference>
<dbReference type="PANTHER" id="PTHR33240:SF8">
    <property type="entry name" value="OS03G0439900 PROTEIN"/>
    <property type="match status" value="1"/>
</dbReference>
<dbReference type="AlphaFoldDB" id="A0A1U8AHX2"/>
<keyword evidence="2" id="KW-1185">Reference proteome</keyword>